<dbReference type="OrthoDB" id="7030985at2"/>
<accession>A0A7X2RR23</accession>
<evidence type="ECO:0000313" key="2">
    <source>
        <dbReference type="Proteomes" id="UP000431485"/>
    </source>
</evidence>
<dbReference type="AlphaFoldDB" id="A0A7X2RR23"/>
<evidence type="ECO:0008006" key="3">
    <source>
        <dbReference type="Google" id="ProtNLM"/>
    </source>
</evidence>
<evidence type="ECO:0000313" key="1">
    <source>
        <dbReference type="EMBL" id="MTD18337.1"/>
    </source>
</evidence>
<proteinExistence type="predicted"/>
<dbReference type="RefSeq" id="WP_154742091.1">
    <property type="nucleotide sequence ID" value="NZ_JBHSTG010000015.1"/>
</dbReference>
<dbReference type="Proteomes" id="UP000431485">
    <property type="component" value="Unassembled WGS sequence"/>
</dbReference>
<reference evidence="1 2" key="1">
    <citation type="submission" date="2019-11" db="EMBL/GenBank/DDBJ databases">
        <title>Pseudmonas karstica sp. nov. and Pseudomonas spelaei sp. nov. from caves.</title>
        <authorList>
            <person name="Zeman M."/>
        </authorList>
    </citation>
    <scope>NUCLEOTIDE SEQUENCE [LARGE SCALE GENOMIC DNA]</scope>
    <source>
        <strain evidence="1 2">CCM 7891</strain>
    </source>
</reference>
<protein>
    <recommendedName>
        <fullName evidence="3">DUF1120 domain-containing protein</fullName>
    </recommendedName>
</protein>
<sequence length="188" mass="20205">MSGKPENLHLGLLTWLLLFVALMAHDARAENCLLSVSQPHIDYGVIRSVRPVERTSIFLGTRTLHLNVICKAPSPMALRFTGASAGGQGFRFGPQGRFFLSLKHARMDGRAVEWTVAHVPGKSGSGRLSPGQALQARAAGIPLVGRRLTVQVDIDTELPAAALAVRNETLLEGLGRFELVSPVVAPNQ</sequence>
<organism evidence="1 2">
    <name type="scientific">Pseudomonas karstica</name>
    <dbReference type="NCBI Taxonomy" id="1055468"/>
    <lineage>
        <taxon>Bacteria</taxon>
        <taxon>Pseudomonadati</taxon>
        <taxon>Pseudomonadota</taxon>
        <taxon>Gammaproteobacteria</taxon>
        <taxon>Pseudomonadales</taxon>
        <taxon>Pseudomonadaceae</taxon>
        <taxon>Pseudomonas</taxon>
    </lineage>
</organism>
<name>A0A7X2RR23_9PSED</name>
<keyword evidence="2" id="KW-1185">Reference proteome</keyword>
<comment type="caution">
    <text evidence="1">The sequence shown here is derived from an EMBL/GenBank/DDBJ whole genome shotgun (WGS) entry which is preliminary data.</text>
</comment>
<gene>
    <name evidence="1" type="ORF">GIR22_04150</name>
</gene>
<dbReference type="EMBL" id="WLYI01000004">
    <property type="protein sequence ID" value="MTD18337.1"/>
    <property type="molecule type" value="Genomic_DNA"/>
</dbReference>